<gene>
    <name evidence="3" type="ORF">PSTG_09256</name>
</gene>
<comment type="caution">
    <text evidence="3">The sequence shown here is derived from an EMBL/GenBank/DDBJ whole genome shotgun (WGS) entry which is preliminary data.</text>
</comment>
<evidence type="ECO:0000256" key="1">
    <source>
        <dbReference type="SAM" id="MobiDB-lite"/>
    </source>
</evidence>
<organism evidence="3 4">
    <name type="scientific">Puccinia striiformis f. sp. tritici PST-78</name>
    <dbReference type="NCBI Taxonomy" id="1165861"/>
    <lineage>
        <taxon>Eukaryota</taxon>
        <taxon>Fungi</taxon>
        <taxon>Dikarya</taxon>
        <taxon>Basidiomycota</taxon>
        <taxon>Pucciniomycotina</taxon>
        <taxon>Pucciniomycetes</taxon>
        <taxon>Pucciniales</taxon>
        <taxon>Pucciniaceae</taxon>
        <taxon>Puccinia</taxon>
    </lineage>
</organism>
<sequence>MAFRFIHLVFLLGITPGWGTRSDGVVAGAFIAEADNPDIRSMRQFSEGFTNPLPTQLTSSTDHMKSAEKCYIIQGAHLSQGGTQTVGMTGSTSKAAEIAQNICSDWNFDAAGTFYNDHIGPVRHHHQQYQPHELFLEAEEVCLPVNQEEPEEGSQKRARQHNEFSLSGPPEVSKKMKTPQEEIYIDLVGCIDQPNKIQLPSHPSKIIPENLQNYEPDSAPSATWARLLPDHLSNCVPRKTPQQATFNPLSYNKIYMDLLGCLNEPDTIPLSNHPRKSTPEILQNTLPSSDPAPFGARVLDDHSLDSVLTSQLIAQSGKQIPEEINQEEVQGGISNKNTPTHFSVSKSKNSIVQSQRTQGNIDVTPLAYHSQTQLTDTTKEPNPSCEDTLKRKPNHMDALYSRPTQIETYYSGHALSWNPEEICKKASIFTETLADKLLDSITCIEIKERLEQMHQSHAILIPFTYDLALKNLTVSHWYKIEKTWACIWQSFSKHHPPISDENILRTFVWVADYISEITSFKEFSHYLDPQVKKHDLPHLQMFLIRHLSMPSTRVYRLKDPYFSYACNTVVTYFLNEGPSSKFKELTRCTMRELHTEVLVKLHQTSQKIVSACPTRLKGSSVFNMLTKKALSKFNPTSLLTALFQVLLVIDLDKKNGGGNVISQLPITDERFFQDIIDEDSSSKVYSGYSSKNLQKDVPLIEVLQSMRFFAVQPEQKNLEEFKFLPSKIRDHLNRYLS</sequence>
<dbReference type="AlphaFoldDB" id="A0A0L0VDR9"/>
<dbReference type="Proteomes" id="UP000054564">
    <property type="component" value="Unassembled WGS sequence"/>
</dbReference>
<dbReference type="EMBL" id="AJIL01000068">
    <property type="protein sequence ID" value="KNE97423.1"/>
    <property type="molecule type" value="Genomic_DNA"/>
</dbReference>
<dbReference type="OrthoDB" id="2508371at2759"/>
<keyword evidence="4" id="KW-1185">Reference proteome</keyword>
<evidence type="ECO:0000256" key="2">
    <source>
        <dbReference type="SAM" id="SignalP"/>
    </source>
</evidence>
<evidence type="ECO:0000313" key="4">
    <source>
        <dbReference type="Proteomes" id="UP000054564"/>
    </source>
</evidence>
<feature type="region of interest" description="Disordered" evidence="1">
    <location>
        <begin position="147"/>
        <end position="175"/>
    </location>
</feature>
<evidence type="ECO:0000313" key="3">
    <source>
        <dbReference type="EMBL" id="KNE97423.1"/>
    </source>
</evidence>
<name>A0A0L0VDR9_9BASI</name>
<proteinExistence type="predicted"/>
<keyword evidence="2" id="KW-0732">Signal</keyword>
<feature type="chain" id="PRO_5005549994" evidence="2">
    <location>
        <begin position="20"/>
        <end position="737"/>
    </location>
</feature>
<protein>
    <submittedName>
        <fullName evidence="3">Uncharacterized protein</fullName>
    </submittedName>
</protein>
<feature type="signal peptide" evidence="2">
    <location>
        <begin position="1"/>
        <end position="19"/>
    </location>
</feature>
<accession>A0A0L0VDR9</accession>
<reference evidence="4" key="1">
    <citation type="submission" date="2014-03" db="EMBL/GenBank/DDBJ databases">
        <title>The Genome Sequence of Puccinia striiformis f. sp. tritici PST-78.</title>
        <authorList>
            <consortium name="The Broad Institute Genome Sequencing Platform"/>
            <person name="Cuomo C."/>
            <person name="Hulbert S."/>
            <person name="Chen X."/>
            <person name="Walker B."/>
            <person name="Young S.K."/>
            <person name="Zeng Q."/>
            <person name="Gargeya S."/>
            <person name="Fitzgerald M."/>
            <person name="Haas B."/>
            <person name="Abouelleil A."/>
            <person name="Alvarado L."/>
            <person name="Arachchi H.M."/>
            <person name="Berlin A.M."/>
            <person name="Chapman S.B."/>
            <person name="Goldberg J."/>
            <person name="Griggs A."/>
            <person name="Gujja S."/>
            <person name="Hansen M."/>
            <person name="Howarth C."/>
            <person name="Imamovic A."/>
            <person name="Larimer J."/>
            <person name="McCowan C."/>
            <person name="Montmayeur A."/>
            <person name="Murphy C."/>
            <person name="Neiman D."/>
            <person name="Pearson M."/>
            <person name="Priest M."/>
            <person name="Roberts A."/>
            <person name="Saif S."/>
            <person name="Shea T."/>
            <person name="Sisk P."/>
            <person name="Sykes S."/>
            <person name="Wortman J."/>
            <person name="Nusbaum C."/>
            <person name="Birren B."/>
        </authorList>
    </citation>
    <scope>NUCLEOTIDE SEQUENCE [LARGE SCALE GENOMIC DNA]</scope>
    <source>
        <strain evidence="4">race PST-78</strain>
    </source>
</reference>